<evidence type="ECO:0000256" key="1">
    <source>
        <dbReference type="ARBA" id="ARBA00009717"/>
    </source>
</evidence>
<dbReference type="EMBL" id="JACPNR010000014">
    <property type="protein sequence ID" value="MBI2679337.1"/>
    <property type="molecule type" value="Genomic_DNA"/>
</dbReference>
<dbReference type="Proteomes" id="UP000779809">
    <property type="component" value="Unassembled WGS sequence"/>
</dbReference>
<organism evidence="4 5">
    <name type="scientific">Candidatus Korobacter versatilis</name>
    <dbReference type="NCBI Taxonomy" id="658062"/>
    <lineage>
        <taxon>Bacteria</taxon>
        <taxon>Pseudomonadati</taxon>
        <taxon>Acidobacteriota</taxon>
        <taxon>Terriglobia</taxon>
        <taxon>Terriglobales</taxon>
        <taxon>Candidatus Korobacteraceae</taxon>
        <taxon>Candidatus Korobacter</taxon>
    </lineage>
</organism>
<dbReference type="PANTHER" id="PTHR31956:SF1">
    <property type="entry name" value="NON-SPECIFIC PHOSPHOLIPASE C1"/>
    <property type="match status" value="1"/>
</dbReference>
<dbReference type="InterPro" id="IPR007312">
    <property type="entry name" value="Phosphoesterase"/>
</dbReference>
<evidence type="ECO:0000256" key="3">
    <source>
        <dbReference type="ARBA" id="ARBA00022801"/>
    </source>
</evidence>
<dbReference type="GO" id="GO:0034480">
    <property type="term" value="F:phosphatidylcholine phospholipase C activity"/>
    <property type="evidence" value="ECO:0007669"/>
    <property type="project" value="UniProtKB-EC"/>
</dbReference>
<dbReference type="InterPro" id="IPR006311">
    <property type="entry name" value="TAT_signal"/>
</dbReference>
<evidence type="ECO:0000313" key="5">
    <source>
        <dbReference type="Proteomes" id="UP000779809"/>
    </source>
</evidence>
<sequence>MNRRDFLKIAGTAGAVAAANGCRGLVAGGGEAGGGNGAPPPLGNGDINDVEHIIFTMQENRSFDHYFGKLPDYRANKGYPGTVDGLPVGGATNPSYDDTTTIASHHMGTDQHENLSPAWNESHRCWNRHDPAGPTPTLDGFVYAAANYSRQTTSEPACDFEGRRAMGYYTENELPYYYELASQFAMSDRHFSSVLTATQPNRMYLLSGSSHGYIRPLRETAGDRQIAAPTIFDALEDKGITWKIYLQDKGAPHAYSYYALFQGYNSHTDKVVAGEQFFTDLQNGNLPQVAMFESGVSNGLDEHPRNDIFKGTQIMRRFFNAIMGSSIWQKSVTFFTYDEGGAFYDHVPPPSAVKPDDIPPKLVAGDTAGDFDRYGYRVPFIAVSPFARQHYVSHTVSDHTSLLKFIEKRFGLSPLTQRDANAHDLTDMFDFANPSFTTPPALPGDGAHPLDRCNV</sequence>
<evidence type="ECO:0000256" key="2">
    <source>
        <dbReference type="ARBA" id="ARBA00012018"/>
    </source>
</evidence>
<protein>
    <recommendedName>
        <fullName evidence="2">phospholipase C</fullName>
        <ecNumber evidence="2">3.1.4.3</ecNumber>
    </recommendedName>
</protein>
<reference evidence="4" key="1">
    <citation type="submission" date="2020-07" db="EMBL/GenBank/DDBJ databases">
        <title>Huge and variable diversity of episymbiotic CPR bacteria and DPANN archaea in groundwater ecosystems.</title>
        <authorList>
            <person name="He C.Y."/>
            <person name="Keren R."/>
            <person name="Whittaker M."/>
            <person name="Farag I.F."/>
            <person name="Doudna J."/>
            <person name="Cate J.H.D."/>
            <person name="Banfield J.F."/>
        </authorList>
    </citation>
    <scope>NUCLEOTIDE SEQUENCE</scope>
    <source>
        <strain evidence="4">NC_groundwater_580_Pr5_B-0.1um_64_19</strain>
    </source>
</reference>
<gene>
    <name evidence="4" type="ORF">HYX28_11200</name>
</gene>
<proteinExistence type="inferred from homology"/>
<comment type="similarity">
    <text evidence="1">Belongs to the bacterial phospholipase C family.</text>
</comment>
<accession>A0A932AA00</accession>
<dbReference type="PANTHER" id="PTHR31956">
    <property type="entry name" value="NON-SPECIFIC PHOSPHOLIPASE C4-RELATED"/>
    <property type="match status" value="1"/>
</dbReference>
<evidence type="ECO:0000313" key="4">
    <source>
        <dbReference type="EMBL" id="MBI2679337.1"/>
    </source>
</evidence>
<dbReference type="InterPro" id="IPR017850">
    <property type="entry name" value="Alkaline_phosphatase_core_sf"/>
</dbReference>
<dbReference type="Pfam" id="PF04185">
    <property type="entry name" value="Phosphoesterase"/>
    <property type="match status" value="1"/>
</dbReference>
<comment type="caution">
    <text evidence="4">The sequence shown here is derived from an EMBL/GenBank/DDBJ whole genome shotgun (WGS) entry which is preliminary data.</text>
</comment>
<name>A0A932AA00_9BACT</name>
<dbReference type="Gene3D" id="3.40.720.10">
    <property type="entry name" value="Alkaline Phosphatase, subunit A"/>
    <property type="match status" value="2"/>
</dbReference>
<dbReference type="AlphaFoldDB" id="A0A932AA00"/>
<dbReference type="EC" id="3.1.4.3" evidence="2"/>
<keyword evidence="3" id="KW-0378">Hydrolase</keyword>
<dbReference type="PROSITE" id="PS51318">
    <property type="entry name" value="TAT"/>
    <property type="match status" value="1"/>
</dbReference>